<dbReference type="EMBL" id="HBUF01359270">
    <property type="protein sequence ID" value="CAG6719712.1"/>
    <property type="molecule type" value="Transcribed_RNA"/>
</dbReference>
<sequence length="119" mass="13260">MALVVVHHMALVVVGRMALVVVGRMALVLVDRTYYHMAFVIVDHTAFVHMAFVVVRRTYHHIPSVDHKYFELHTSSLASFVYNPDTHSCPGLPRRSLLKNLSVPGTGMWGQVAAGSLYS</sequence>
<reference evidence="2" key="1">
    <citation type="submission" date="2021-05" db="EMBL/GenBank/DDBJ databases">
        <authorList>
            <person name="Alioto T."/>
            <person name="Alioto T."/>
            <person name="Gomez Garrido J."/>
        </authorList>
    </citation>
    <scope>NUCLEOTIDE SEQUENCE</scope>
</reference>
<proteinExistence type="predicted"/>
<evidence type="ECO:0000256" key="1">
    <source>
        <dbReference type="SAM" id="Phobius"/>
    </source>
</evidence>
<keyword evidence="1" id="KW-0812">Transmembrane</keyword>
<feature type="transmembrane region" description="Helical" evidence="1">
    <location>
        <begin position="34"/>
        <end position="55"/>
    </location>
</feature>
<name>A0A8D8VE76_9HEMI</name>
<protein>
    <submittedName>
        <fullName evidence="2">Uncharacterized protein</fullName>
    </submittedName>
</protein>
<organism evidence="2">
    <name type="scientific">Cacopsylla melanoneura</name>
    <dbReference type="NCBI Taxonomy" id="428564"/>
    <lineage>
        <taxon>Eukaryota</taxon>
        <taxon>Metazoa</taxon>
        <taxon>Ecdysozoa</taxon>
        <taxon>Arthropoda</taxon>
        <taxon>Hexapoda</taxon>
        <taxon>Insecta</taxon>
        <taxon>Pterygota</taxon>
        <taxon>Neoptera</taxon>
        <taxon>Paraneoptera</taxon>
        <taxon>Hemiptera</taxon>
        <taxon>Sternorrhyncha</taxon>
        <taxon>Psylloidea</taxon>
        <taxon>Psyllidae</taxon>
        <taxon>Psyllinae</taxon>
        <taxon>Cacopsylla</taxon>
    </lineage>
</organism>
<keyword evidence="1" id="KW-1133">Transmembrane helix</keyword>
<accession>A0A8D8VE76</accession>
<keyword evidence="1" id="KW-0472">Membrane</keyword>
<evidence type="ECO:0000313" key="2">
    <source>
        <dbReference type="EMBL" id="CAG6719712.1"/>
    </source>
</evidence>
<dbReference type="AlphaFoldDB" id="A0A8D8VE76"/>